<dbReference type="SUPFAM" id="SSF51445">
    <property type="entry name" value="(Trans)glycosidases"/>
    <property type="match status" value="1"/>
</dbReference>
<comment type="caution">
    <text evidence="3">The sequence shown here is derived from an EMBL/GenBank/DDBJ whole genome shotgun (WGS) entry which is preliminary data.</text>
</comment>
<dbReference type="Pfam" id="PF02836">
    <property type="entry name" value="Glyco_hydro_2_C"/>
    <property type="match status" value="1"/>
</dbReference>
<proteinExistence type="predicted"/>
<evidence type="ECO:0000313" key="4">
    <source>
        <dbReference type="Proteomes" id="UP001217838"/>
    </source>
</evidence>
<gene>
    <name evidence="3" type="ORF">POL58_30720</name>
</gene>
<feature type="domain" description="Glycoside hydrolase family 2 catalytic" evidence="2">
    <location>
        <begin position="244"/>
        <end position="356"/>
    </location>
</feature>
<name>A0ABT5BDG0_9BACT</name>
<keyword evidence="3" id="KW-0378">Hydrolase</keyword>
<feature type="compositionally biased region" description="Low complexity" evidence="1">
    <location>
        <begin position="66"/>
        <end position="122"/>
    </location>
</feature>
<evidence type="ECO:0000313" key="3">
    <source>
        <dbReference type="EMBL" id="MDC0672161.1"/>
    </source>
</evidence>
<keyword evidence="4" id="KW-1185">Reference proteome</keyword>
<dbReference type="InterPro" id="IPR006103">
    <property type="entry name" value="Glyco_hydro_2_cat"/>
</dbReference>
<feature type="region of interest" description="Disordered" evidence="1">
    <location>
        <begin position="49"/>
        <end position="123"/>
    </location>
</feature>
<protein>
    <submittedName>
        <fullName evidence="3">Glycoside hydrolase family 2 TIM barrel-domain containing protein</fullName>
    </submittedName>
</protein>
<dbReference type="EMBL" id="JAQNDN010000019">
    <property type="protein sequence ID" value="MDC0672161.1"/>
    <property type="molecule type" value="Genomic_DNA"/>
</dbReference>
<accession>A0ABT5BDG0</accession>
<dbReference type="Gene3D" id="3.20.20.80">
    <property type="entry name" value="Glycosidases"/>
    <property type="match status" value="1"/>
</dbReference>
<organism evidence="3 4">
    <name type="scientific">Nannocystis radixulma</name>
    <dbReference type="NCBI Taxonomy" id="2995305"/>
    <lineage>
        <taxon>Bacteria</taxon>
        <taxon>Pseudomonadati</taxon>
        <taxon>Myxococcota</taxon>
        <taxon>Polyangia</taxon>
        <taxon>Nannocystales</taxon>
        <taxon>Nannocystaceae</taxon>
        <taxon>Nannocystis</taxon>
    </lineage>
</organism>
<reference evidence="3 4" key="1">
    <citation type="submission" date="2022-11" db="EMBL/GenBank/DDBJ databases">
        <title>Minimal conservation of predation-associated metabolite biosynthetic gene clusters underscores biosynthetic potential of Myxococcota including descriptions for ten novel species: Archangium lansinium sp. nov., Myxococcus landrumus sp. nov., Nannocystis bai.</title>
        <authorList>
            <person name="Ahearne A."/>
            <person name="Stevens C."/>
            <person name="Dowd S."/>
        </authorList>
    </citation>
    <scope>NUCLEOTIDE SEQUENCE [LARGE SCALE GENOMIC DNA]</scope>
    <source>
        <strain evidence="3 4">NCELM</strain>
    </source>
</reference>
<evidence type="ECO:0000259" key="2">
    <source>
        <dbReference type="Pfam" id="PF02836"/>
    </source>
</evidence>
<dbReference type="InterPro" id="IPR017853">
    <property type="entry name" value="GH"/>
</dbReference>
<evidence type="ECO:0000256" key="1">
    <source>
        <dbReference type="SAM" id="MobiDB-lite"/>
    </source>
</evidence>
<dbReference type="Proteomes" id="UP001217838">
    <property type="component" value="Unassembled WGS sequence"/>
</dbReference>
<dbReference type="RefSeq" id="WP_272003453.1">
    <property type="nucleotide sequence ID" value="NZ_JAQNDN010000019.1"/>
</dbReference>
<sequence>MRSHALFYLEHRLLFAAVAMRDNPAMSLDRRRSRGCAVALASLLACGDAGGGVTEAATTSGPGTTDDSPGSTAAPPPTGTSTEPGATATTTTADPPPTTGTITTADPPPGTTTKPDPTGDPSGCVPVSPTASAVCVENTQLLVGRREGGTLMSATPYRIKGVGWSPTGIGETNTQGYANYYIQYGSDAAHIEALNANTVKTYDPFAQTAEGLALLDDLHSRGIMVAMTVIAWHGDAGPKNYLAAVNYFKDHPAILMWLVGNEFNYNNLYGAADLDAATAIVNQAIADIHAADPDHPVAVGHGEVPSPERYAAIPDADIWALNLYPALDLDSRFEAWPALSDKPMFVSEYGADAFDNNDGEEDEAAQAEATEILTLQIADHYSADDPAEPGLGGTIFVLTDEWWKADGSADAQDDGGFPGAIHDDGFANEEWWGLLDIERNPRAAFTALQTIYAP</sequence>
<feature type="compositionally biased region" description="Polar residues" evidence="1">
    <location>
        <begin position="56"/>
        <end position="65"/>
    </location>
</feature>
<dbReference type="GO" id="GO:0016787">
    <property type="term" value="F:hydrolase activity"/>
    <property type="evidence" value="ECO:0007669"/>
    <property type="project" value="UniProtKB-KW"/>
</dbReference>